<keyword evidence="4" id="KW-0378">Hydrolase</keyword>
<dbReference type="Pfam" id="PF00825">
    <property type="entry name" value="Ribonuclease_P"/>
    <property type="match status" value="1"/>
</dbReference>
<dbReference type="InterPro" id="IPR014721">
    <property type="entry name" value="Ribsml_uS5_D2-typ_fold_subgr"/>
</dbReference>
<evidence type="ECO:0000313" key="6">
    <source>
        <dbReference type="EMBL" id="CAB4584056.1"/>
    </source>
</evidence>
<dbReference type="GO" id="GO:0042781">
    <property type="term" value="F:3'-tRNA processing endoribonuclease activity"/>
    <property type="evidence" value="ECO:0007669"/>
    <property type="project" value="TreeGrafter"/>
</dbReference>
<dbReference type="InterPro" id="IPR020568">
    <property type="entry name" value="Ribosomal_Su5_D2-typ_SF"/>
</dbReference>
<keyword evidence="5" id="KW-0694">RNA-binding</keyword>
<evidence type="ECO:0000256" key="1">
    <source>
        <dbReference type="ARBA" id="ARBA00022694"/>
    </source>
</evidence>
<dbReference type="PANTHER" id="PTHR33992">
    <property type="entry name" value="RIBONUCLEASE P PROTEIN COMPONENT"/>
    <property type="match status" value="1"/>
</dbReference>
<protein>
    <submittedName>
        <fullName evidence="6">Unannotated protein</fullName>
    </submittedName>
</protein>
<dbReference type="GO" id="GO:0030677">
    <property type="term" value="C:ribonuclease P complex"/>
    <property type="evidence" value="ECO:0007669"/>
    <property type="project" value="TreeGrafter"/>
</dbReference>
<gene>
    <name evidence="6" type="ORF">UFOPK1788_00091</name>
</gene>
<evidence type="ECO:0000256" key="3">
    <source>
        <dbReference type="ARBA" id="ARBA00022759"/>
    </source>
</evidence>
<accession>A0A6J6F673</accession>
<dbReference type="AlphaFoldDB" id="A0A6J6F673"/>
<sequence>MLARRNRIVEADDFRAVVRRGQKIVADSMIGYRIAADGCRVGIVVTAKTGNAVVRNSLRRKTRAIARALILHGGLTGDVVFRFRDTKSVPSFSEIQNDVQRCAAEWNRT</sequence>
<dbReference type="Gene3D" id="3.30.230.10">
    <property type="match status" value="1"/>
</dbReference>
<evidence type="ECO:0000256" key="4">
    <source>
        <dbReference type="ARBA" id="ARBA00022801"/>
    </source>
</evidence>
<proteinExistence type="inferred from homology"/>
<dbReference type="EMBL" id="CAEZUE010000005">
    <property type="protein sequence ID" value="CAB4584056.1"/>
    <property type="molecule type" value="Genomic_DNA"/>
</dbReference>
<keyword evidence="1" id="KW-0819">tRNA processing</keyword>
<reference evidence="6" key="1">
    <citation type="submission" date="2020-05" db="EMBL/GenBank/DDBJ databases">
        <authorList>
            <person name="Chiriac C."/>
            <person name="Salcher M."/>
            <person name="Ghai R."/>
            <person name="Kavagutti S V."/>
        </authorList>
    </citation>
    <scope>NUCLEOTIDE SEQUENCE</scope>
</reference>
<dbReference type="SUPFAM" id="SSF54211">
    <property type="entry name" value="Ribosomal protein S5 domain 2-like"/>
    <property type="match status" value="1"/>
</dbReference>
<evidence type="ECO:0000256" key="2">
    <source>
        <dbReference type="ARBA" id="ARBA00022722"/>
    </source>
</evidence>
<keyword evidence="2" id="KW-0540">Nuclease</keyword>
<dbReference type="GO" id="GO:0000049">
    <property type="term" value="F:tRNA binding"/>
    <property type="evidence" value="ECO:0007669"/>
    <property type="project" value="InterPro"/>
</dbReference>
<dbReference type="GO" id="GO:0004526">
    <property type="term" value="F:ribonuclease P activity"/>
    <property type="evidence" value="ECO:0007669"/>
    <property type="project" value="InterPro"/>
</dbReference>
<evidence type="ECO:0000256" key="5">
    <source>
        <dbReference type="ARBA" id="ARBA00022884"/>
    </source>
</evidence>
<organism evidence="6">
    <name type="scientific">freshwater metagenome</name>
    <dbReference type="NCBI Taxonomy" id="449393"/>
    <lineage>
        <taxon>unclassified sequences</taxon>
        <taxon>metagenomes</taxon>
        <taxon>ecological metagenomes</taxon>
    </lineage>
</organism>
<name>A0A6J6F673_9ZZZZ</name>
<dbReference type="InterPro" id="IPR000100">
    <property type="entry name" value="RNase_P"/>
</dbReference>
<dbReference type="HAMAP" id="MF_00227">
    <property type="entry name" value="RNase_P"/>
    <property type="match status" value="1"/>
</dbReference>
<dbReference type="PANTHER" id="PTHR33992:SF1">
    <property type="entry name" value="RIBONUCLEASE P PROTEIN COMPONENT"/>
    <property type="match status" value="1"/>
</dbReference>
<keyword evidence="3" id="KW-0255">Endonuclease</keyword>